<dbReference type="Pfam" id="PF08241">
    <property type="entry name" value="Methyltransf_11"/>
    <property type="match status" value="1"/>
</dbReference>
<dbReference type="GO" id="GO:0032259">
    <property type="term" value="P:methylation"/>
    <property type="evidence" value="ECO:0007669"/>
    <property type="project" value="UniProtKB-KW"/>
</dbReference>
<dbReference type="GO" id="GO:0008168">
    <property type="term" value="F:methyltransferase activity"/>
    <property type="evidence" value="ECO:0007669"/>
    <property type="project" value="UniProtKB-KW"/>
</dbReference>
<evidence type="ECO:0000259" key="4">
    <source>
        <dbReference type="Pfam" id="PF08241"/>
    </source>
</evidence>
<evidence type="ECO:0000313" key="6">
    <source>
        <dbReference type="Proteomes" id="UP001595724"/>
    </source>
</evidence>
<keyword evidence="2 5" id="KW-0808">Transferase</keyword>
<proteinExistence type="predicted"/>
<dbReference type="EC" id="2.1.1.-" evidence="5"/>
<dbReference type="PANTHER" id="PTHR43464:SF19">
    <property type="entry name" value="UBIQUINONE BIOSYNTHESIS O-METHYLTRANSFERASE, MITOCHONDRIAL"/>
    <property type="match status" value="1"/>
</dbReference>
<dbReference type="PANTHER" id="PTHR43464">
    <property type="entry name" value="METHYLTRANSFERASE"/>
    <property type="match status" value="1"/>
</dbReference>
<dbReference type="Gene3D" id="3.40.50.150">
    <property type="entry name" value="Vaccinia Virus protein VP39"/>
    <property type="match status" value="1"/>
</dbReference>
<keyword evidence="3" id="KW-0949">S-adenosyl-L-methionine</keyword>
<comment type="caution">
    <text evidence="5">The sequence shown here is derived from an EMBL/GenBank/DDBJ whole genome shotgun (WGS) entry which is preliminary data.</text>
</comment>
<dbReference type="Proteomes" id="UP001595724">
    <property type="component" value="Unassembled WGS sequence"/>
</dbReference>
<feature type="domain" description="Methyltransferase type 11" evidence="4">
    <location>
        <begin position="54"/>
        <end position="143"/>
    </location>
</feature>
<dbReference type="InterPro" id="IPR029063">
    <property type="entry name" value="SAM-dependent_MTases_sf"/>
</dbReference>
<protein>
    <submittedName>
        <fullName evidence="5">Class I SAM-dependent methyltransferase</fullName>
        <ecNumber evidence="5">2.1.1.-</ecNumber>
    </submittedName>
</protein>
<sequence>MTDLLASEHGHDPDAEFTGKYEAEGRAGRWLVDRFYAAVRRLLLPQVRPGDLVLEIGCGAGYSSFNLRESLPAAVDFVGSDVGETLLHKARARNPGTAFVRQSVYDLALPDRSVDVVVMLEVLEHLENPGQALAEVHRVARKAAVVSTPREPLWRALNLLRGKYIRELGNTPGHIQHWSSHGLRREADGLFRVTGVAQPMPWTVLSLSPRR</sequence>
<dbReference type="CDD" id="cd02440">
    <property type="entry name" value="AdoMet_MTases"/>
    <property type="match status" value="1"/>
</dbReference>
<evidence type="ECO:0000313" key="5">
    <source>
        <dbReference type="EMBL" id="MFC3659649.1"/>
    </source>
</evidence>
<keyword evidence="6" id="KW-1185">Reference proteome</keyword>
<dbReference type="EMBL" id="JBHRYF010000002">
    <property type="protein sequence ID" value="MFC3659649.1"/>
    <property type="molecule type" value="Genomic_DNA"/>
</dbReference>
<accession>A0ABV7URT3</accession>
<dbReference type="SUPFAM" id="SSF53335">
    <property type="entry name" value="S-adenosyl-L-methionine-dependent methyltransferases"/>
    <property type="match status" value="1"/>
</dbReference>
<evidence type="ECO:0000256" key="2">
    <source>
        <dbReference type="ARBA" id="ARBA00022679"/>
    </source>
</evidence>
<evidence type="ECO:0000256" key="3">
    <source>
        <dbReference type="ARBA" id="ARBA00022691"/>
    </source>
</evidence>
<evidence type="ECO:0000256" key="1">
    <source>
        <dbReference type="ARBA" id="ARBA00022603"/>
    </source>
</evidence>
<gene>
    <name evidence="5" type="ORF">ACFOM9_06085</name>
</gene>
<reference evidence="6" key="1">
    <citation type="journal article" date="2019" name="Int. J. Syst. Evol. Microbiol.">
        <title>The Global Catalogue of Microorganisms (GCM) 10K type strain sequencing project: providing services to taxonomists for standard genome sequencing and annotation.</title>
        <authorList>
            <consortium name="The Broad Institute Genomics Platform"/>
            <consortium name="The Broad Institute Genome Sequencing Center for Infectious Disease"/>
            <person name="Wu L."/>
            <person name="Ma J."/>
        </authorList>
    </citation>
    <scope>NUCLEOTIDE SEQUENCE [LARGE SCALE GENOMIC DNA]</scope>
    <source>
        <strain evidence="6">KCTC 42211</strain>
    </source>
</reference>
<organism evidence="5 6">
    <name type="scientific">Luteimonas notoginsengisoli</name>
    <dbReference type="NCBI Taxonomy" id="1578200"/>
    <lineage>
        <taxon>Bacteria</taxon>
        <taxon>Pseudomonadati</taxon>
        <taxon>Pseudomonadota</taxon>
        <taxon>Gammaproteobacteria</taxon>
        <taxon>Lysobacterales</taxon>
        <taxon>Lysobacteraceae</taxon>
        <taxon>Luteimonas</taxon>
    </lineage>
</organism>
<dbReference type="InterPro" id="IPR013216">
    <property type="entry name" value="Methyltransf_11"/>
</dbReference>
<name>A0ABV7URT3_9GAMM</name>
<dbReference type="RefSeq" id="WP_386707637.1">
    <property type="nucleotide sequence ID" value="NZ_JBHRYF010000002.1"/>
</dbReference>
<keyword evidence="1 5" id="KW-0489">Methyltransferase</keyword>